<feature type="domain" description="GST N-terminal" evidence="2">
    <location>
        <begin position="2"/>
        <end position="83"/>
    </location>
</feature>
<dbReference type="InterPro" id="IPR004046">
    <property type="entry name" value="GST_C"/>
</dbReference>
<dbReference type="PROSITE" id="PS50405">
    <property type="entry name" value="GST_CTER"/>
    <property type="match status" value="1"/>
</dbReference>
<dbReference type="Gene3D" id="1.20.1050.10">
    <property type="match status" value="1"/>
</dbReference>
<organism evidence="4 5">
    <name type="scientific">Methylopila turkensis</name>
    <dbReference type="NCBI Taxonomy" id="1437816"/>
    <lineage>
        <taxon>Bacteria</taxon>
        <taxon>Pseudomonadati</taxon>
        <taxon>Pseudomonadota</taxon>
        <taxon>Alphaproteobacteria</taxon>
        <taxon>Hyphomicrobiales</taxon>
        <taxon>Methylopilaceae</taxon>
        <taxon>Methylopila</taxon>
    </lineage>
</organism>
<dbReference type="EMBL" id="BSFL01000005">
    <property type="protein sequence ID" value="GLK81723.1"/>
    <property type="molecule type" value="Genomic_DNA"/>
</dbReference>
<dbReference type="SUPFAM" id="SSF52833">
    <property type="entry name" value="Thioredoxin-like"/>
    <property type="match status" value="1"/>
</dbReference>
<dbReference type="InterPro" id="IPR010987">
    <property type="entry name" value="Glutathione-S-Trfase_C-like"/>
</dbReference>
<comment type="caution">
    <text evidence="4">The sequence shown here is derived from an EMBL/GenBank/DDBJ whole genome shotgun (WGS) entry which is preliminary data.</text>
</comment>
<dbReference type="InterPro" id="IPR036282">
    <property type="entry name" value="Glutathione-S-Trfase_C_sf"/>
</dbReference>
<dbReference type="SFLD" id="SFLDS00019">
    <property type="entry name" value="Glutathione_Transferase_(cytos"/>
    <property type="match status" value="1"/>
</dbReference>
<dbReference type="PANTHER" id="PTHR44051:SF2">
    <property type="entry name" value="HYPOTHETICAL GLUTATHIONE S-TRANSFERASE LIKE PROTEIN"/>
    <property type="match status" value="1"/>
</dbReference>
<dbReference type="Pfam" id="PF00043">
    <property type="entry name" value="GST_C"/>
    <property type="match status" value="1"/>
</dbReference>
<sequence>MAEYQLHCFADSGHAYKPAIMLELCGADWEPVFVDYFNGETHGPAFRALNVMGEAPVLRHGELTLSQSGVILDYLAETLGRFGAETKAESREIWRWILFDNHKLTSYTATLRFLRSKAGGGESEVTAFLHRRTANAYAVLDAHLADKDFVVGGRLTIADLSLCAYLQFEDEIGVPFADYPAMTRWLARLRALPGWRSPYDLMPGESVPAV</sequence>
<reference evidence="4" key="2">
    <citation type="submission" date="2023-01" db="EMBL/GenBank/DDBJ databases">
        <authorList>
            <person name="Sun Q."/>
            <person name="Evtushenko L."/>
        </authorList>
    </citation>
    <scope>NUCLEOTIDE SEQUENCE</scope>
    <source>
        <strain evidence="4">VKM B-2748</strain>
    </source>
</reference>
<evidence type="ECO:0000259" key="3">
    <source>
        <dbReference type="PROSITE" id="PS50405"/>
    </source>
</evidence>
<dbReference type="AlphaFoldDB" id="A0A9W6JSN9"/>
<dbReference type="PANTHER" id="PTHR44051">
    <property type="entry name" value="GLUTATHIONE S-TRANSFERASE-RELATED"/>
    <property type="match status" value="1"/>
</dbReference>
<evidence type="ECO:0000313" key="5">
    <source>
        <dbReference type="Proteomes" id="UP001143309"/>
    </source>
</evidence>
<dbReference type="SUPFAM" id="SSF47616">
    <property type="entry name" value="GST C-terminal domain-like"/>
    <property type="match status" value="1"/>
</dbReference>
<evidence type="ECO:0000313" key="4">
    <source>
        <dbReference type="EMBL" id="GLK81723.1"/>
    </source>
</evidence>
<dbReference type="RefSeq" id="WP_271202201.1">
    <property type="nucleotide sequence ID" value="NZ_BSFL01000005.1"/>
</dbReference>
<dbReference type="InterPro" id="IPR004045">
    <property type="entry name" value="Glutathione_S-Trfase_N"/>
</dbReference>
<dbReference type="InterPro" id="IPR036249">
    <property type="entry name" value="Thioredoxin-like_sf"/>
</dbReference>
<evidence type="ECO:0000256" key="1">
    <source>
        <dbReference type="RuleBase" id="RU003494"/>
    </source>
</evidence>
<protein>
    <submittedName>
        <fullName evidence="4">Glutathione S-transferase</fullName>
    </submittedName>
</protein>
<dbReference type="Proteomes" id="UP001143309">
    <property type="component" value="Unassembled WGS sequence"/>
</dbReference>
<proteinExistence type="inferred from homology"/>
<dbReference type="Gene3D" id="3.40.30.10">
    <property type="entry name" value="Glutaredoxin"/>
    <property type="match status" value="1"/>
</dbReference>
<accession>A0A9W6JSN9</accession>
<gene>
    <name evidence="4" type="ORF">GCM10008174_34640</name>
</gene>
<dbReference type="CDD" id="cd03056">
    <property type="entry name" value="GST_N_4"/>
    <property type="match status" value="1"/>
</dbReference>
<reference evidence="4" key="1">
    <citation type="journal article" date="2014" name="Int. J. Syst. Evol. Microbiol.">
        <title>Complete genome sequence of Corynebacterium casei LMG S-19264T (=DSM 44701T), isolated from a smear-ripened cheese.</title>
        <authorList>
            <consortium name="US DOE Joint Genome Institute (JGI-PGF)"/>
            <person name="Walter F."/>
            <person name="Albersmeier A."/>
            <person name="Kalinowski J."/>
            <person name="Ruckert C."/>
        </authorList>
    </citation>
    <scope>NUCLEOTIDE SEQUENCE</scope>
    <source>
        <strain evidence="4">VKM B-2748</strain>
    </source>
</reference>
<comment type="similarity">
    <text evidence="1">Belongs to the GST superfamily.</text>
</comment>
<dbReference type="SFLD" id="SFLDG00358">
    <property type="entry name" value="Main_(cytGST)"/>
    <property type="match status" value="1"/>
</dbReference>
<name>A0A9W6JSN9_9HYPH</name>
<keyword evidence="5" id="KW-1185">Reference proteome</keyword>
<dbReference type="InterPro" id="IPR040079">
    <property type="entry name" value="Glutathione_S-Trfase"/>
</dbReference>
<feature type="domain" description="GST C-terminal" evidence="3">
    <location>
        <begin position="86"/>
        <end position="210"/>
    </location>
</feature>
<dbReference type="PROSITE" id="PS50404">
    <property type="entry name" value="GST_NTER"/>
    <property type="match status" value="1"/>
</dbReference>
<evidence type="ECO:0000259" key="2">
    <source>
        <dbReference type="PROSITE" id="PS50404"/>
    </source>
</evidence>
<dbReference type="SFLD" id="SFLDG01150">
    <property type="entry name" value="Main.1:_Beta-like"/>
    <property type="match status" value="1"/>
</dbReference>
<dbReference type="Pfam" id="PF02798">
    <property type="entry name" value="GST_N"/>
    <property type="match status" value="1"/>
</dbReference>